<dbReference type="AlphaFoldDB" id="A0A5R9G5Q5"/>
<proteinExistence type="inferred from homology"/>
<dbReference type="InterPro" id="IPR034202">
    <property type="entry name" value="Subtilisin_Carlsberg-like"/>
</dbReference>
<dbReference type="Pfam" id="PF00082">
    <property type="entry name" value="Peptidase_S8"/>
    <property type="match status" value="1"/>
</dbReference>
<keyword evidence="4 6" id="KW-0378">Hydrolase</keyword>
<evidence type="ECO:0000256" key="4">
    <source>
        <dbReference type="ARBA" id="ARBA00022801"/>
    </source>
</evidence>
<feature type="active site" description="Charge relay system" evidence="6">
    <location>
        <position position="141"/>
    </location>
</feature>
<feature type="active site" description="Charge relay system" evidence="6">
    <location>
        <position position="327"/>
    </location>
</feature>
<feature type="active site" description="Charge relay system" evidence="6">
    <location>
        <position position="174"/>
    </location>
</feature>
<dbReference type="GO" id="GO:0006508">
    <property type="term" value="P:proteolysis"/>
    <property type="evidence" value="ECO:0007669"/>
    <property type="project" value="UniProtKB-KW"/>
</dbReference>
<dbReference type="Gene3D" id="3.40.50.200">
    <property type="entry name" value="Peptidase S8/S53 domain"/>
    <property type="match status" value="1"/>
</dbReference>
<dbReference type="CDD" id="cd07477">
    <property type="entry name" value="Peptidases_S8_Subtilisin_subset"/>
    <property type="match status" value="1"/>
</dbReference>
<evidence type="ECO:0000256" key="3">
    <source>
        <dbReference type="ARBA" id="ARBA00022723"/>
    </source>
</evidence>
<dbReference type="GO" id="GO:0004252">
    <property type="term" value="F:serine-type endopeptidase activity"/>
    <property type="evidence" value="ECO:0007669"/>
    <property type="project" value="UniProtKB-UniRule"/>
</dbReference>
<dbReference type="InterPro" id="IPR022398">
    <property type="entry name" value="Peptidase_S8_His-AS"/>
</dbReference>
<evidence type="ECO:0000313" key="8">
    <source>
        <dbReference type="EMBL" id="TLS49656.1"/>
    </source>
</evidence>
<evidence type="ECO:0000256" key="1">
    <source>
        <dbReference type="ARBA" id="ARBA00011073"/>
    </source>
</evidence>
<keyword evidence="9" id="KW-1185">Reference proteome</keyword>
<reference evidence="8 9" key="1">
    <citation type="submission" date="2019-05" db="EMBL/GenBank/DDBJ databases">
        <authorList>
            <person name="Narsing Rao M.P."/>
            <person name="Li W.J."/>
        </authorList>
    </citation>
    <scope>NUCLEOTIDE SEQUENCE [LARGE SCALE GENOMIC DNA]</scope>
    <source>
        <strain evidence="8 9">SYSU_K30003</strain>
    </source>
</reference>
<dbReference type="Proteomes" id="UP000309676">
    <property type="component" value="Unassembled WGS sequence"/>
</dbReference>
<dbReference type="PROSITE" id="PS00136">
    <property type="entry name" value="SUBTILASE_ASP"/>
    <property type="match status" value="1"/>
</dbReference>
<dbReference type="PANTHER" id="PTHR43806">
    <property type="entry name" value="PEPTIDASE S8"/>
    <property type="match status" value="1"/>
</dbReference>
<dbReference type="GO" id="GO:0046872">
    <property type="term" value="F:metal ion binding"/>
    <property type="evidence" value="ECO:0007669"/>
    <property type="project" value="UniProtKB-KW"/>
</dbReference>
<keyword evidence="5 6" id="KW-0720">Serine protease</keyword>
<dbReference type="InterPro" id="IPR000209">
    <property type="entry name" value="Peptidase_S8/S53_dom"/>
</dbReference>
<organism evidence="8 9">
    <name type="scientific">Paenibacillus antri</name>
    <dbReference type="NCBI Taxonomy" id="2582848"/>
    <lineage>
        <taxon>Bacteria</taxon>
        <taxon>Bacillati</taxon>
        <taxon>Bacillota</taxon>
        <taxon>Bacilli</taxon>
        <taxon>Bacillales</taxon>
        <taxon>Paenibacillaceae</taxon>
        <taxon>Paenibacillus</taxon>
    </lineage>
</organism>
<evidence type="ECO:0000256" key="5">
    <source>
        <dbReference type="ARBA" id="ARBA00022825"/>
    </source>
</evidence>
<dbReference type="InterPro" id="IPR023827">
    <property type="entry name" value="Peptidase_S8_Asp-AS"/>
</dbReference>
<dbReference type="PROSITE" id="PS51892">
    <property type="entry name" value="SUBTILASE"/>
    <property type="match status" value="1"/>
</dbReference>
<dbReference type="SUPFAM" id="SSF52743">
    <property type="entry name" value="Subtilisin-like"/>
    <property type="match status" value="1"/>
</dbReference>
<protein>
    <submittedName>
        <fullName evidence="8">Peptidase S8</fullName>
    </submittedName>
</protein>
<dbReference type="OrthoDB" id="9798386at2"/>
<evidence type="ECO:0000256" key="2">
    <source>
        <dbReference type="ARBA" id="ARBA00022670"/>
    </source>
</evidence>
<feature type="domain" description="Peptidase S8/S53" evidence="7">
    <location>
        <begin position="132"/>
        <end position="358"/>
    </location>
</feature>
<name>A0A5R9G5Q5_9BACL</name>
<dbReference type="PANTHER" id="PTHR43806:SF11">
    <property type="entry name" value="CEREVISIN-RELATED"/>
    <property type="match status" value="1"/>
</dbReference>
<accession>A0A5R9G5Q5</accession>
<dbReference type="RefSeq" id="WP_138196809.1">
    <property type="nucleotide sequence ID" value="NZ_VCIW01000019.1"/>
</dbReference>
<evidence type="ECO:0000259" key="7">
    <source>
        <dbReference type="Pfam" id="PF00082"/>
    </source>
</evidence>
<dbReference type="InterPro" id="IPR050131">
    <property type="entry name" value="Peptidase_S8_subtilisin-like"/>
</dbReference>
<dbReference type="InterPro" id="IPR036852">
    <property type="entry name" value="Peptidase_S8/S53_dom_sf"/>
</dbReference>
<dbReference type="PRINTS" id="PR00723">
    <property type="entry name" value="SUBTILISIN"/>
</dbReference>
<dbReference type="EMBL" id="VCIW01000019">
    <property type="protein sequence ID" value="TLS49656.1"/>
    <property type="molecule type" value="Genomic_DNA"/>
</dbReference>
<dbReference type="PROSITE" id="PS00137">
    <property type="entry name" value="SUBTILASE_HIS"/>
    <property type="match status" value="1"/>
</dbReference>
<evidence type="ECO:0000256" key="6">
    <source>
        <dbReference type="PROSITE-ProRule" id="PRU01240"/>
    </source>
</evidence>
<evidence type="ECO:0000313" key="9">
    <source>
        <dbReference type="Proteomes" id="UP000309676"/>
    </source>
</evidence>
<gene>
    <name evidence="8" type="ORF">FE782_23565</name>
</gene>
<sequence length="387" mass="42078">MEAVAFVKMLHQALTRPKRREPDRHILRVANAADYYRIAKTIQETKSVFRRLASVRPLPLIHAFSYKGVLNPAFLRRFAGLVTIEDDVAVSVHALPGHGAGSPVSPGRVKRPFVPSGIRTVRVPAVWKHSLGDRVKIGVIDTGVDYNHPDLQPALSRGINLVHPRTLPYDDNGHGTHIAGTIAAAGRYAMTGIAPHAVLLPVKAFDHEGSAYVSDIIKGIDWCVHQGVHIINMSFGMKQRSDSMLEAVRNAKRSGVIIVASSGNDGRRGFIDYPARFPQTISVGAIDAKGAIAPFSNRGKRIDVFAPGEKVMSTWPKGRYHEMNGTSMATAHVTGVLALAMAARPGLTPMQAKRLIAAAQVPLKLPKKATRYPGRLDAVRAFRHLKG</sequence>
<dbReference type="InterPro" id="IPR015500">
    <property type="entry name" value="Peptidase_S8_subtilisin-rel"/>
</dbReference>
<comment type="similarity">
    <text evidence="1 6">Belongs to the peptidase S8 family.</text>
</comment>
<comment type="caution">
    <text evidence="8">The sequence shown here is derived from an EMBL/GenBank/DDBJ whole genome shotgun (WGS) entry which is preliminary data.</text>
</comment>
<keyword evidence="2 6" id="KW-0645">Protease</keyword>
<keyword evidence="3" id="KW-0479">Metal-binding</keyword>